<dbReference type="Proteomes" id="UP001160116">
    <property type="component" value="Unassembled WGS sequence"/>
</dbReference>
<reference evidence="1" key="3">
    <citation type="submission" date="2022-09" db="EMBL/GenBank/DDBJ databases">
        <title>Intensive care unit water sources are persistently colonized with multi-drug resistant bacteria and are the site of extensive horizontal gene transfer of antibiotic resistance genes.</title>
        <authorList>
            <person name="Diorio-Toth L."/>
        </authorList>
    </citation>
    <scope>NUCLEOTIDE SEQUENCE</scope>
    <source>
        <strain evidence="2">GD03885</strain>
        <strain evidence="1">GD04065</strain>
    </source>
</reference>
<name>A0A0W8H1I3_ACIJO</name>
<dbReference type="Proteomes" id="UP000595107">
    <property type="component" value="Chromosome"/>
</dbReference>
<dbReference type="Proteomes" id="UP001157887">
    <property type="component" value="Unassembled WGS sequence"/>
</dbReference>
<evidence type="ECO:0000313" key="3">
    <source>
        <dbReference type="EMBL" id="QPS02677.1"/>
    </source>
</evidence>
<dbReference type="AlphaFoldDB" id="A0A0W8H1I3"/>
<dbReference type="RefSeq" id="WP_004693796.1">
    <property type="nucleotide sequence ID" value="NZ_BBTB01000056.1"/>
</dbReference>
<evidence type="ECO:0000313" key="6">
    <source>
        <dbReference type="Proteomes" id="UP000595107"/>
    </source>
</evidence>
<dbReference type="EMBL" id="CP065666">
    <property type="protein sequence ID" value="QPS02677.1"/>
    <property type="molecule type" value="Genomic_DNA"/>
</dbReference>
<gene>
    <name evidence="3" type="ORF">I6G67_10485</name>
    <name evidence="2" type="ORF">N5C97_07055</name>
    <name evidence="1" type="ORF">N7566_10440</name>
    <name evidence="4" type="ORF">NCTC10308_00628</name>
</gene>
<reference evidence="4 5" key="1">
    <citation type="submission" date="2018-06" db="EMBL/GenBank/DDBJ databases">
        <authorList>
            <consortium name="Pathogen Informatics"/>
            <person name="Doyle S."/>
        </authorList>
    </citation>
    <scope>NUCLEOTIDE SEQUENCE [LARGE SCALE GENOMIC DNA]</scope>
    <source>
        <strain evidence="4 5">NCTC10308</strain>
    </source>
</reference>
<accession>A0A0W8H1I3</accession>
<organism evidence="4 5">
    <name type="scientific">Acinetobacter johnsonii</name>
    <dbReference type="NCBI Taxonomy" id="40214"/>
    <lineage>
        <taxon>Bacteria</taxon>
        <taxon>Pseudomonadati</taxon>
        <taxon>Pseudomonadota</taxon>
        <taxon>Gammaproteobacteria</taxon>
        <taxon>Moraxellales</taxon>
        <taxon>Moraxellaceae</taxon>
        <taxon>Acinetobacter</taxon>
    </lineage>
</organism>
<dbReference type="EMBL" id="JAOCCL010000014">
    <property type="protein sequence ID" value="MDH0826258.1"/>
    <property type="molecule type" value="Genomic_DNA"/>
</dbReference>
<evidence type="ECO:0000313" key="4">
    <source>
        <dbReference type="EMBL" id="SUT92016.1"/>
    </source>
</evidence>
<evidence type="ECO:0000313" key="1">
    <source>
        <dbReference type="EMBL" id="MDG9787394.1"/>
    </source>
</evidence>
<dbReference type="Proteomes" id="UP000254227">
    <property type="component" value="Unassembled WGS sequence"/>
</dbReference>
<evidence type="ECO:0000313" key="5">
    <source>
        <dbReference type="Proteomes" id="UP000254227"/>
    </source>
</evidence>
<dbReference type="EMBL" id="JAOECG010000011">
    <property type="protein sequence ID" value="MDG9787394.1"/>
    <property type="molecule type" value="Genomic_DNA"/>
</dbReference>
<proteinExistence type="predicted"/>
<sequence length="83" mass="9567">MNKFEGMTIKEALCSRPVLKTPDLEEIFGRSSRTLNRWQNGELYENPMPKPFSECRGAGNNYDSGKLLGWYESWPLQKKALVI</sequence>
<protein>
    <submittedName>
        <fullName evidence="4">Uncharacterized protein</fullName>
    </submittedName>
</protein>
<reference evidence="3 6" key="2">
    <citation type="submission" date="2020-12" db="EMBL/GenBank/DDBJ databases">
        <title>FDA dAtabase for Regulatory Grade micrObial Sequences (FDA-ARGOS): Supporting development and validation of Infectious Disease Dx tests.</title>
        <authorList>
            <person name="Sproer C."/>
            <person name="Gronow S."/>
            <person name="Severitt S."/>
            <person name="Schroder I."/>
            <person name="Tallon L."/>
            <person name="Sadzewicz L."/>
            <person name="Zhao X."/>
            <person name="Boylan J."/>
            <person name="Ott S."/>
            <person name="Bowen H."/>
            <person name="Vavikolanu K."/>
            <person name="Mehta A."/>
            <person name="Aluvathingal J."/>
            <person name="Nadendla S."/>
            <person name="Lowell S."/>
            <person name="Myers T."/>
            <person name="Yan Y."/>
            <person name="Sichtig H."/>
        </authorList>
    </citation>
    <scope>NUCLEOTIDE SEQUENCE [LARGE SCALE GENOMIC DNA]</scope>
    <source>
        <strain evidence="3 6">FDAARGOS_910</strain>
    </source>
</reference>
<evidence type="ECO:0000313" key="2">
    <source>
        <dbReference type="EMBL" id="MDH0826258.1"/>
    </source>
</evidence>
<dbReference type="GeneID" id="56338588"/>
<dbReference type="EMBL" id="UFRV01000006">
    <property type="protein sequence ID" value="SUT92016.1"/>
    <property type="molecule type" value="Genomic_DNA"/>
</dbReference>